<evidence type="ECO:0000313" key="3">
    <source>
        <dbReference type="EMBL" id="CCF60226.1"/>
    </source>
</evidence>
<dbReference type="RefSeq" id="XP_003959361.1">
    <property type="nucleotide sequence ID" value="XM_003959312.1"/>
</dbReference>
<feature type="domain" description="Myb-like" evidence="2">
    <location>
        <begin position="91"/>
        <end position="159"/>
    </location>
</feature>
<accession>H2B0S6</accession>
<feature type="compositionally biased region" description="Low complexity" evidence="1">
    <location>
        <begin position="248"/>
        <end position="266"/>
    </location>
</feature>
<gene>
    <name evidence="3" type="primary">KAFR0J01610</name>
    <name evidence="3" type="ORF">KAFR_0J01610</name>
</gene>
<dbReference type="eggNOG" id="ENOG502S5B4">
    <property type="taxonomic scope" value="Eukaryota"/>
</dbReference>
<proteinExistence type="predicted"/>
<dbReference type="Proteomes" id="UP000005220">
    <property type="component" value="Chromosome 10"/>
</dbReference>
<feature type="compositionally biased region" description="Basic and acidic residues" evidence="1">
    <location>
        <begin position="412"/>
        <end position="422"/>
    </location>
</feature>
<feature type="region of interest" description="Disordered" evidence="1">
    <location>
        <begin position="205"/>
        <end position="266"/>
    </location>
</feature>
<name>H2B0S6_KAZAF</name>
<dbReference type="AlphaFoldDB" id="H2B0S6"/>
<dbReference type="KEGG" id="kaf:KAFR_0J01610"/>
<dbReference type="HOGENOM" id="CLU_702393_0_0_1"/>
<evidence type="ECO:0000259" key="2">
    <source>
        <dbReference type="PROSITE" id="PS50090"/>
    </source>
</evidence>
<dbReference type="InParanoid" id="H2B0S6"/>
<dbReference type="InterPro" id="IPR044822">
    <property type="entry name" value="Myb_DNA-bind_4"/>
</dbReference>
<evidence type="ECO:0000256" key="1">
    <source>
        <dbReference type="SAM" id="MobiDB-lite"/>
    </source>
</evidence>
<sequence length="422" mass="48393">MNLYESKFSAGEDEESIDSNHIISEINFNDSIQKDGNKIVNGNNPSMMNAYFHPDTNSINSIEENNTFTNSNSETSTVYGMSPMTAPSSSNNKQTRKKWKEAEDIAFLTVILNHSLLLTYVEYFKPMKNFWLKISKILHEEHRYERNARQCHDRFKVLFSKATKLKESSIKGVKFADLQYLLLKLVNTFRFHNGNIVLRSHSKLSSKSVNSPDQSNHHNAQDNINLKSESPYNLNNHTDNTTDFALQNPSENGYGNNNNTGNRSNSNLSEFVHYSRSMQQTTPSGGELTNLPNVCTSTETVDYSQNPFKRIREPIQRRNEAAQSLNGLPENEIQYMHNMYQSLYNMVGNFKNQVDSLQAQVNSLTSELYSVRRVLNSLDDNTQSHRNILQNLYTMVQSSDENNKNNNNGLDSDDHKEKRIEK</sequence>
<dbReference type="EMBL" id="HE650830">
    <property type="protein sequence ID" value="CCF60226.1"/>
    <property type="molecule type" value="Genomic_DNA"/>
</dbReference>
<dbReference type="GeneID" id="13883876"/>
<dbReference type="OrthoDB" id="4036644at2759"/>
<protein>
    <recommendedName>
        <fullName evidence="2">Myb-like domain-containing protein</fullName>
    </recommendedName>
</protein>
<organism evidence="3 4">
    <name type="scientific">Kazachstania africana (strain ATCC 22294 / BCRC 22015 / CBS 2517 / CECT 1963 / NBRC 1671 / NRRL Y-8276)</name>
    <name type="common">Yeast</name>
    <name type="synonym">Kluyveromyces africanus</name>
    <dbReference type="NCBI Taxonomy" id="1071382"/>
    <lineage>
        <taxon>Eukaryota</taxon>
        <taxon>Fungi</taxon>
        <taxon>Dikarya</taxon>
        <taxon>Ascomycota</taxon>
        <taxon>Saccharomycotina</taxon>
        <taxon>Saccharomycetes</taxon>
        <taxon>Saccharomycetales</taxon>
        <taxon>Saccharomycetaceae</taxon>
        <taxon>Kazachstania</taxon>
    </lineage>
</organism>
<dbReference type="InterPro" id="IPR001005">
    <property type="entry name" value="SANT/Myb"/>
</dbReference>
<evidence type="ECO:0000313" key="4">
    <source>
        <dbReference type="Proteomes" id="UP000005220"/>
    </source>
</evidence>
<dbReference type="PROSITE" id="PS50090">
    <property type="entry name" value="MYB_LIKE"/>
    <property type="match status" value="1"/>
</dbReference>
<dbReference type="Pfam" id="PF13837">
    <property type="entry name" value="Myb_DNA-bind_4"/>
    <property type="match status" value="1"/>
</dbReference>
<reference evidence="3 4" key="1">
    <citation type="journal article" date="2011" name="Proc. Natl. Acad. Sci. U.S.A.">
        <title>Evolutionary erosion of yeast sex chromosomes by mating-type switching accidents.</title>
        <authorList>
            <person name="Gordon J.L."/>
            <person name="Armisen D."/>
            <person name="Proux-Wera E."/>
            <person name="Oheigeartaigh S.S."/>
            <person name="Byrne K.P."/>
            <person name="Wolfe K.H."/>
        </authorList>
    </citation>
    <scope>NUCLEOTIDE SEQUENCE [LARGE SCALE GENOMIC DNA]</scope>
    <source>
        <strain evidence="4">ATCC 22294 / BCRC 22015 / CBS 2517 / CECT 1963 / NBRC 1671 / NRRL Y-8276</strain>
    </source>
</reference>
<feature type="compositionally biased region" description="Polar residues" evidence="1">
    <location>
        <begin position="221"/>
        <end position="247"/>
    </location>
</feature>
<feature type="region of interest" description="Disordered" evidence="1">
    <location>
        <begin position="398"/>
        <end position="422"/>
    </location>
</feature>
<keyword evidence="4" id="KW-1185">Reference proteome</keyword>